<feature type="region of interest" description="Disordered" evidence="5">
    <location>
        <begin position="1"/>
        <end position="38"/>
    </location>
</feature>
<dbReference type="AlphaFoldDB" id="A0AAN0MHY7"/>
<evidence type="ECO:0000256" key="5">
    <source>
        <dbReference type="SAM" id="MobiDB-lite"/>
    </source>
</evidence>
<dbReference type="InterPro" id="IPR038601">
    <property type="entry name" value="MttB-like_sf"/>
</dbReference>
<comment type="similarity">
    <text evidence="1 4">Belongs to the trimethylamine methyltransferase family.</text>
</comment>
<dbReference type="GO" id="GO:0008168">
    <property type="term" value="F:methyltransferase activity"/>
    <property type="evidence" value="ECO:0007669"/>
    <property type="project" value="UniProtKB-KW"/>
</dbReference>
<dbReference type="InterPro" id="IPR010426">
    <property type="entry name" value="MTTB_MeTrfase"/>
</dbReference>
<dbReference type="EMBL" id="CP151767">
    <property type="protein sequence ID" value="WZU68936.1"/>
    <property type="molecule type" value="Genomic_DNA"/>
</dbReference>
<protein>
    <recommendedName>
        <fullName evidence="4">Methyltransferase</fullName>
        <ecNumber evidence="4">2.1.1.-</ecNumber>
    </recommendedName>
</protein>
<dbReference type="GO" id="GO:0032259">
    <property type="term" value="P:methylation"/>
    <property type="evidence" value="ECO:0007669"/>
    <property type="project" value="UniProtKB-KW"/>
</dbReference>
<dbReference type="RefSeq" id="WP_342078229.1">
    <property type="nucleotide sequence ID" value="NZ_CP151767.2"/>
</dbReference>
<sequence length="520" mass="56615">MSDTDKPPSAATPRPKRRRGRKAHAAAPTARQPDYRQLRHPFPQQTMFSEDEIMSIHNTALRVLEDLGIKILLPEARDIFAQAGARVDHEDMVFIGRDIVQAALDSAPKEFRLRAPNPLREQDYRLGSMIFMPGVGCPNVNDAERGRRAGDCNSFTEAIKLCQSYDVMHTFGPLTEPQDSPIHLRHYETMRIQLEYGDKPMFAYARGRKQVQQGFDMVQEALNLSSDDFADGVWLTTVINTNSPRMLDKPMAQGLIDFARAKQMSIVTPFCLAGAMAPITPAGALTLQHAEALMGITLTQLARAGAPVSYGGFSSNVHMKSGAPAFGTPDHLKMQLGGGQLARLIKLPWRTASGAASNTADMQAGLETVMGLWGGSLAHGTLLVHTAGWLEGGLTFGYEKFINDIEGLQIFAELCTRPRADAAEIGFDALKDVQPGGHFFATQHTMDRYATAFYDPIVADLRNFGSWRDAGAQSSAQRATAVWKEKLATYTQPAGCAEAAARLQPYVAKATAAGGAPPLD</sequence>
<keyword evidence="2 6" id="KW-0489">Methyltransferase</keyword>
<evidence type="ECO:0000256" key="1">
    <source>
        <dbReference type="ARBA" id="ARBA00007137"/>
    </source>
</evidence>
<gene>
    <name evidence="6" type="ORF">AABB31_08760</name>
</gene>
<dbReference type="Pfam" id="PF06253">
    <property type="entry name" value="MTTB"/>
    <property type="match status" value="1"/>
</dbReference>
<evidence type="ECO:0000256" key="2">
    <source>
        <dbReference type="ARBA" id="ARBA00022603"/>
    </source>
</evidence>
<keyword evidence="7" id="KW-1185">Reference proteome</keyword>
<organism evidence="6 7">
    <name type="scientific">Yoonia rhodophyticola</name>
    <dbReference type="NCBI Taxonomy" id="3137370"/>
    <lineage>
        <taxon>Bacteria</taxon>
        <taxon>Pseudomonadati</taxon>
        <taxon>Pseudomonadota</taxon>
        <taxon>Alphaproteobacteria</taxon>
        <taxon>Rhodobacterales</taxon>
        <taxon>Paracoccaceae</taxon>
        <taxon>Yoonia</taxon>
    </lineage>
</organism>
<reference evidence="6 7" key="2">
    <citation type="submission" date="2024-08" db="EMBL/GenBank/DDBJ databases">
        <title>Phylogenomic analyses of a clade within the roseobacter group suggest taxonomic reassignments of species of the genera Aestuariivita, Citreicella, Loktanella, Nautella, Pelagibaca, Ruegeria, Thalassobius, Thiobacimonas and Tropicibacter, and the proposal o.</title>
        <authorList>
            <person name="Jeon C.O."/>
        </authorList>
    </citation>
    <scope>NUCLEOTIDE SEQUENCE [LARGE SCALE GENOMIC DNA]</scope>
    <source>
        <strain evidence="6 7">SS1-5</strain>
    </source>
</reference>
<evidence type="ECO:0000256" key="3">
    <source>
        <dbReference type="ARBA" id="ARBA00022679"/>
    </source>
</evidence>
<dbReference type="KEGG" id="yrh:AABB31_08760"/>
<evidence type="ECO:0000313" key="7">
    <source>
        <dbReference type="Proteomes" id="UP001470809"/>
    </source>
</evidence>
<name>A0AAN0MHY7_9RHOB</name>
<dbReference type="Gene3D" id="3.20.20.480">
    <property type="entry name" value="Trimethylamine methyltransferase-like"/>
    <property type="match status" value="1"/>
</dbReference>
<feature type="compositionally biased region" description="Basic residues" evidence="5">
    <location>
        <begin position="14"/>
        <end position="24"/>
    </location>
</feature>
<evidence type="ECO:0000313" key="6">
    <source>
        <dbReference type="EMBL" id="WZU68936.1"/>
    </source>
</evidence>
<keyword evidence="3 4" id="KW-0808">Transferase</keyword>
<dbReference type="Proteomes" id="UP001470809">
    <property type="component" value="Chromosome"/>
</dbReference>
<dbReference type="EC" id="2.1.1.-" evidence="4"/>
<dbReference type="GO" id="GO:0015948">
    <property type="term" value="P:methanogenesis"/>
    <property type="evidence" value="ECO:0007669"/>
    <property type="project" value="UniProtKB-UniRule"/>
</dbReference>
<proteinExistence type="inferred from homology"/>
<reference evidence="7" key="1">
    <citation type="submission" date="2024-04" db="EMBL/GenBank/DDBJ databases">
        <title>Phylogenomic analyses of a clade within the roseobacter group suggest taxonomic reassignments of species of the genera Aestuariivita, Citreicella, Loktanella, Nautella, Pelagibaca, Ruegeria, Thalassobius, Thiobacimonas and Tropicibacter, and the proposal o.</title>
        <authorList>
            <person name="Jeon C.O."/>
        </authorList>
    </citation>
    <scope>NUCLEOTIDE SEQUENCE [LARGE SCALE GENOMIC DNA]</scope>
    <source>
        <strain evidence="7">SS1-5</strain>
    </source>
</reference>
<dbReference type="PIRSF" id="PIRSF037567">
    <property type="entry name" value="MTTB_MeTrfase"/>
    <property type="match status" value="1"/>
</dbReference>
<evidence type="ECO:0000256" key="4">
    <source>
        <dbReference type="PIRNR" id="PIRNR037567"/>
    </source>
</evidence>
<accession>A0AAN0MHY7</accession>